<reference evidence="1" key="1">
    <citation type="submission" date="2018-06" db="EMBL/GenBank/DDBJ databases">
        <authorList>
            <person name="Zhirakovskaya E."/>
        </authorList>
    </citation>
    <scope>NUCLEOTIDE SEQUENCE</scope>
</reference>
<evidence type="ECO:0008006" key="2">
    <source>
        <dbReference type="Google" id="ProtNLM"/>
    </source>
</evidence>
<dbReference type="PANTHER" id="PTHR35866:SF1">
    <property type="entry name" value="YKGJ FAMILY CYSTEINE CLUSTER PROTEIN"/>
    <property type="match status" value="1"/>
</dbReference>
<proteinExistence type="predicted"/>
<protein>
    <recommendedName>
        <fullName evidence="2">YkgJ family cysteine cluster protein</fullName>
    </recommendedName>
</protein>
<dbReference type="InterPro" id="IPR005358">
    <property type="entry name" value="Puta_zinc/iron-chelating_dom"/>
</dbReference>
<name>A0A3B0SCR2_9ZZZZ</name>
<dbReference type="Pfam" id="PF03692">
    <property type="entry name" value="CxxCxxCC"/>
    <property type="match status" value="1"/>
</dbReference>
<evidence type="ECO:0000313" key="1">
    <source>
        <dbReference type="EMBL" id="VAW02080.1"/>
    </source>
</evidence>
<accession>A0A3B0SCR2</accession>
<organism evidence="1">
    <name type="scientific">hydrothermal vent metagenome</name>
    <dbReference type="NCBI Taxonomy" id="652676"/>
    <lineage>
        <taxon>unclassified sequences</taxon>
        <taxon>metagenomes</taxon>
        <taxon>ecological metagenomes</taxon>
    </lineage>
</organism>
<dbReference type="EMBL" id="UOEH01000355">
    <property type="protein sequence ID" value="VAW02080.1"/>
    <property type="molecule type" value="Genomic_DNA"/>
</dbReference>
<gene>
    <name evidence="1" type="ORF">MNBD_ALPHA05-2529</name>
</gene>
<dbReference type="AlphaFoldDB" id="A0A3B0SCR2"/>
<dbReference type="PANTHER" id="PTHR35866">
    <property type="entry name" value="PUTATIVE-RELATED"/>
    <property type="match status" value="1"/>
</dbReference>
<sequence>MAKKQKYDCLKCTAYCCTYTHIPTTKTDIKRLAKHHGITEEQAKKKFTKKGDKENPRVLRHRDDEHFVTACMFLDQDTRNCTIYEGRPKICREFPTQTRCGYYDFLMWEREVQDDPDWIATTD</sequence>